<dbReference type="GO" id="GO:0006508">
    <property type="term" value="P:proteolysis"/>
    <property type="evidence" value="ECO:0007669"/>
    <property type="project" value="InterPro"/>
</dbReference>
<evidence type="ECO:0000313" key="13">
    <source>
        <dbReference type="Proteomes" id="UP000597459"/>
    </source>
</evidence>
<keyword evidence="12" id="KW-0645">Protease</keyword>
<keyword evidence="4" id="KW-0133">Cell shape</keyword>
<evidence type="ECO:0000256" key="2">
    <source>
        <dbReference type="ARBA" id="ARBA00022729"/>
    </source>
</evidence>
<name>A0A967B5B6_9PROT</name>
<evidence type="ECO:0000259" key="11">
    <source>
        <dbReference type="Pfam" id="PF00768"/>
    </source>
</evidence>
<evidence type="ECO:0000256" key="7">
    <source>
        <dbReference type="PIRSR" id="PIRSR618044-1"/>
    </source>
</evidence>
<feature type="active site" description="Acyl-ester intermediate" evidence="7">
    <location>
        <position position="83"/>
    </location>
</feature>
<sequence>MMNDLPPTPSAFGKRDGIETGRPSFSNRFMRRLAVGTAFLSALLSVPAAHAQYVGRISAFVTDARSGAVMAQINPDLQRYPASLTKLMTLYMTFNALRSGQISLDQAVPVSVRAATREPSKLGLVPGSYITVEQAILGLVTKSANDAACALGELVGGDEDRFAAMMTAQAHALGMSSTTFRNASGLPNPDQVTTARDLATLGRHLINDFPEDYHYFSVPLFYFHGREIPNHNPMLRFYPGADGMKTGYTAQAGLNLVSSAARDNVRLVGVVMGARSNAERTRTMAALLDQGFQDEGVAPVSRPQVPLIIARAGSASARRQGFRMMAASGRTGNLSAASRQHLKKLGMIHYVLARAPLNRRLKVTGSHKAKAATHSTHRSKT</sequence>
<evidence type="ECO:0000256" key="10">
    <source>
        <dbReference type="SAM" id="MobiDB-lite"/>
    </source>
</evidence>
<dbReference type="GO" id="GO:0009002">
    <property type="term" value="F:serine-type D-Ala-D-Ala carboxypeptidase activity"/>
    <property type="evidence" value="ECO:0007669"/>
    <property type="project" value="InterPro"/>
</dbReference>
<evidence type="ECO:0000256" key="8">
    <source>
        <dbReference type="PIRSR" id="PIRSR618044-2"/>
    </source>
</evidence>
<keyword evidence="2" id="KW-0732">Signal</keyword>
<keyword evidence="3" id="KW-0378">Hydrolase</keyword>
<gene>
    <name evidence="12" type="ORF">GOB87_03800</name>
</gene>
<dbReference type="Proteomes" id="UP000597459">
    <property type="component" value="Unassembled WGS sequence"/>
</dbReference>
<dbReference type="InterPro" id="IPR012338">
    <property type="entry name" value="Beta-lactam/transpept-like"/>
</dbReference>
<dbReference type="EMBL" id="WOTH01000005">
    <property type="protein sequence ID" value="NHO53085.1"/>
    <property type="molecule type" value="Genomic_DNA"/>
</dbReference>
<dbReference type="GO" id="GO:0009252">
    <property type="term" value="P:peptidoglycan biosynthetic process"/>
    <property type="evidence" value="ECO:0007669"/>
    <property type="project" value="UniProtKB-KW"/>
</dbReference>
<dbReference type="GO" id="GO:0071555">
    <property type="term" value="P:cell wall organization"/>
    <property type="evidence" value="ECO:0007669"/>
    <property type="project" value="UniProtKB-KW"/>
</dbReference>
<feature type="active site" evidence="7">
    <location>
        <position position="143"/>
    </location>
</feature>
<feature type="binding site" evidence="8">
    <location>
        <position position="245"/>
    </location>
    <ligand>
        <name>substrate</name>
    </ligand>
</feature>
<dbReference type="InterPro" id="IPR001967">
    <property type="entry name" value="Peptidase_S11_N"/>
</dbReference>
<dbReference type="SUPFAM" id="SSF56601">
    <property type="entry name" value="beta-lactamase/transpeptidase-like"/>
    <property type="match status" value="1"/>
</dbReference>
<proteinExistence type="inferred from homology"/>
<keyword evidence="5" id="KW-0573">Peptidoglycan synthesis</keyword>
<evidence type="ECO:0000256" key="5">
    <source>
        <dbReference type="ARBA" id="ARBA00022984"/>
    </source>
</evidence>
<keyword evidence="6" id="KW-0961">Cell wall biogenesis/degradation</keyword>
<dbReference type="PANTHER" id="PTHR21581">
    <property type="entry name" value="D-ALANYL-D-ALANINE CARBOXYPEPTIDASE"/>
    <property type="match status" value="1"/>
</dbReference>
<dbReference type="InterPro" id="IPR018044">
    <property type="entry name" value="Peptidase_S11"/>
</dbReference>
<dbReference type="PANTHER" id="PTHR21581:SF6">
    <property type="entry name" value="TRAFFICKING PROTEIN PARTICLE COMPLEX SUBUNIT 12"/>
    <property type="match status" value="1"/>
</dbReference>
<comment type="caution">
    <text evidence="12">The sequence shown here is derived from an EMBL/GenBank/DDBJ whole genome shotgun (WGS) entry which is preliminary data.</text>
</comment>
<reference evidence="12" key="1">
    <citation type="submission" date="2019-11" db="EMBL/GenBank/DDBJ databases">
        <title>Description of new Acetobacter species.</title>
        <authorList>
            <person name="Cleenwerck I."/>
            <person name="Sombolestani A.S."/>
        </authorList>
    </citation>
    <scope>NUCLEOTIDE SEQUENCE</scope>
    <source>
        <strain evidence="12">LMG 1626</strain>
    </source>
</reference>
<evidence type="ECO:0000256" key="1">
    <source>
        <dbReference type="ARBA" id="ARBA00007164"/>
    </source>
</evidence>
<evidence type="ECO:0000256" key="3">
    <source>
        <dbReference type="ARBA" id="ARBA00022801"/>
    </source>
</evidence>
<keyword evidence="12" id="KW-0121">Carboxypeptidase</keyword>
<evidence type="ECO:0000313" key="12">
    <source>
        <dbReference type="EMBL" id="NHO53085.1"/>
    </source>
</evidence>
<dbReference type="AlphaFoldDB" id="A0A967B5B6"/>
<evidence type="ECO:0000256" key="9">
    <source>
        <dbReference type="RuleBase" id="RU004016"/>
    </source>
</evidence>
<feature type="domain" description="Peptidase S11 D-alanyl-D-alanine carboxypeptidase A N-terminal" evidence="11">
    <location>
        <begin position="57"/>
        <end position="275"/>
    </location>
</feature>
<evidence type="ECO:0000256" key="4">
    <source>
        <dbReference type="ARBA" id="ARBA00022960"/>
    </source>
</evidence>
<comment type="similarity">
    <text evidence="1 9">Belongs to the peptidase S11 family.</text>
</comment>
<accession>A0A967B5B6</accession>
<feature type="region of interest" description="Disordered" evidence="10">
    <location>
        <begin position="362"/>
        <end position="381"/>
    </location>
</feature>
<dbReference type="PRINTS" id="PR00725">
    <property type="entry name" value="DADACBPTASE1"/>
</dbReference>
<evidence type="ECO:0000256" key="6">
    <source>
        <dbReference type="ARBA" id="ARBA00023316"/>
    </source>
</evidence>
<feature type="active site" description="Proton acceptor" evidence="7">
    <location>
        <position position="86"/>
    </location>
</feature>
<keyword evidence="13" id="KW-1185">Reference proteome</keyword>
<dbReference type="GO" id="GO:0008360">
    <property type="term" value="P:regulation of cell shape"/>
    <property type="evidence" value="ECO:0007669"/>
    <property type="project" value="UniProtKB-KW"/>
</dbReference>
<dbReference type="Pfam" id="PF00768">
    <property type="entry name" value="Peptidase_S11"/>
    <property type="match status" value="1"/>
</dbReference>
<organism evidence="12 13">
    <name type="scientific">Acetobacter estunensis</name>
    <dbReference type="NCBI Taxonomy" id="104097"/>
    <lineage>
        <taxon>Bacteria</taxon>
        <taxon>Pseudomonadati</taxon>
        <taxon>Pseudomonadota</taxon>
        <taxon>Alphaproteobacteria</taxon>
        <taxon>Acetobacterales</taxon>
        <taxon>Acetobacteraceae</taxon>
        <taxon>Acetobacter</taxon>
    </lineage>
</organism>
<protein>
    <submittedName>
        <fullName evidence="12">D-alanyl-D-alanine carboxypeptidase</fullName>
    </submittedName>
</protein>
<dbReference type="Gene3D" id="3.40.710.10">
    <property type="entry name" value="DD-peptidase/beta-lactamase superfamily"/>
    <property type="match status" value="1"/>
</dbReference>